<evidence type="ECO:0000256" key="4">
    <source>
        <dbReference type="ARBA" id="ARBA00023012"/>
    </source>
</evidence>
<protein>
    <recommendedName>
        <fullName evidence="2">histidine kinase</fullName>
        <ecNumber evidence="2">2.7.13.3</ecNumber>
    </recommendedName>
</protein>
<gene>
    <name evidence="7" type="ORF">GCM10007854_18760</name>
</gene>
<comment type="caution">
    <text evidence="7">The sequence shown here is derived from an EMBL/GenBank/DDBJ whole genome shotgun (WGS) entry which is preliminary data.</text>
</comment>
<feature type="transmembrane region" description="Helical" evidence="5">
    <location>
        <begin position="76"/>
        <end position="97"/>
    </location>
</feature>
<keyword evidence="5" id="KW-1133">Transmembrane helix</keyword>
<dbReference type="Gene3D" id="1.10.287.130">
    <property type="match status" value="1"/>
</dbReference>
<organism evidence="7 8">
    <name type="scientific">Algimonas porphyrae</name>
    <dbReference type="NCBI Taxonomy" id="1128113"/>
    <lineage>
        <taxon>Bacteria</taxon>
        <taxon>Pseudomonadati</taxon>
        <taxon>Pseudomonadota</taxon>
        <taxon>Alphaproteobacteria</taxon>
        <taxon>Maricaulales</taxon>
        <taxon>Robiginitomaculaceae</taxon>
        <taxon>Algimonas</taxon>
    </lineage>
</organism>
<dbReference type="SMART" id="SM00388">
    <property type="entry name" value="HisKA"/>
    <property type="match status" value="1"/>
</dbReference>
<keyword evidence="4" id="KW-0902">Two-component regulatory system</keyword>
<evidence type="ECO:0000256" key="1">
    <source>
        <dbReference type="ARBA" id="ARBA00000085"/>
    </source>
</evidence>
<dbReference type="InterPro" id="IPR004358">
    <property type="entry name" value="Sig_transdc_His_kin-like_C"/>
</dbReference>
<dbReference type="Pfam" id="PF02518">
    <property type="entry name" value="HATPase_c"/>
    <property type="match status" value="1"/>
</dbReference>
<dbReference type="PRINTS" id="PR00344">
    <property type="entry name" value="BCTRLSENSOR"/>
</dbReference>
<evidence type="ECO:0000256" key="3">
    <source>
        <dbReference type="ARBA" id="ARBA00022553"/>
    </source>
</evidence>
<dbReference type="InterPro" id="IPR005467">
    <property type="entry name" value="His_kinase_dom"/>
</dbReference>
<dbReference type="SMART" id="SM00387">
    <property type="entry name" value="HATPase_c"/>
    <property type="match status" value="1"/>
</dbReference>
<dbReference type="InterPro" id="IPR003661">
    <property type="entry name" value="HisK_dim/P_dom"/>
</dbReference>
<dbReference type="PROSITE" id="PS50109">
    <property type="entry name" value="HIS_KIN"/>
    <property type="match status" value="1"/>
</dbReference>
<keyword evidence="3" id="KW-0597">Phosphoprotein</keyword>
<proteinExistence type="predicted"/>
<dbReference type="EC" id="2.7.13.3" evidence="2"/>
<dbReference type="EMBL" id="BSNJ01000004">
    <property type="protein sequence ID" value="GLQ20921.1"/>
    <property type="molecule type" value="Genomic_DNA"/>
</dbReference>
<keyword evidence="8" id="KW-1185">Reference proteome</keyword>
<dbReference type="Gene3D" id="3.30.565.10">
    <property type="entry name" value="Histidine kinase-like ATPase, C-terminal domain"/>
    <property type="match status" value="1"/>
</dbReference>
<name>A0ABQ5V091_9PROT</name>
<evidence type="ECO:0000259" key="6">
    <source>
        <dbReference type="PROSITE" id="PS50109"/>
    </source>
</evidence>
<evidence type="ECO:0000256" key="5">
    <source>
        <dbReference type="SAM" id="Phobius"/>
    </source>
</evidence>
<evidence type="ECO:0000313" key="8">
    <source>
        <dbReference type="Proteomes" id="UP001161390"/>
    </source>
</evidence>
<reference evidence="7" key="1">
    <citation type="journal article" date="2014" name="Int. J. Syst. Evol. Microbiol.">
        <title>Complete genome of a new Firmicutes species belonging to the dominant human colonic microbiota ('Ruminococcus bicirculans') reveals two chromosomes and a selective capacity to utilize plant glucans.</title>
        <authorList>
            <consortium name="NISC Comparative Sequencing Program"/>
            <person name="Wegmann U."/>
            <person name="Louis P."/>
            <person name="Goesmann A."/>
            <person name="Henrissat B."/>
            <person name="Duncan S.H."/>
            <person name="Flint H.J."/>
        </authorList>
    </citation>
    <scope>NUCLEOTIDE SEQUENCE</scope>
    <source>
        <strain evidence="7">NBRC 108216</strain>
    </source>
</reference>
<feature type="transmembrane region" description="Helical" evidence="5">
    <location>
        <begin position="103"/>
        <end position="121"/>
    </location>
</feature>
<feature type="transmembrane region" description="Helical" evidence="5">
    <location>
        <begin position="44"/>
        <end position="64"/>
    </location>
</feature>
<keyword evidence="5" id="KW-0812">Transmembrane</keyword>
<reference evidence="7" key="2">
    <citation type="submission" date="2023-01" db="EMBL/GenBank/DDBJ databases">
        <title>Draft genome sequence of Algimonas porphyrae strain NBRC 108216.</title>
        <authorList>
            <person name="Sun Q."/>
            <person name="Mori K."/>
        </authorList>
    </citation>
    <scope>NUCLEOTIDE SEQUENCE</scope>
    <source>
        <strain evidence="7">NBRC 108216</strain>
    </source>
</reference>
<evidence type="ECO:0000313" key="7">
    <source>
        <dbReference type="EMBL" id="GLQ20921.1"/>
    </source>
</evidence>
<feature type="domain" description="Histidine kinase" evidence="6">
    <location>
        <begin position="208"/>
        <end position="443"/>
    </location>
</feature>
<dbReference type="CDD" id="cd16922">
    <property type="entry name" value="HATPase_EvgS-ArcB-TorS-like"/>
    <property type="match status" value="1"/>
</dbReference>
<evidence type="ECO:0000256" key="2">
    <source>
        <dbReference type="ARBA" id="ARBA00012438"/>
    </source>
</evidence>
<dbReference type="Proteomes" id="UP001161390">
    <property type="component" value="Unassembled WGS sequence"/>
</dbReference>
<feature type="transmembrane region" description="Helical" evidence="5">
    <location>
        <begin position="128"/>
        <end position="152"/>
    </location>
</feature>
<feature type="transmembrane region" description="Helical" evidence="5">
    <location>
        <begin position="158"/>
        <end position="183"/>
    </location>
</feature>
<feature type="transmembrane region" description="Helical" evidence="5">
    <location>
        <begin position="20"/>
        <end position="38"/>
    </location>
</feature>
<dbReference type="CDD" id="cd00082">
    <property type="entry name" value="HisKA"/>
    <property type="match status" value="1"/>
</dbReference>
<dbReference type="InterPro" id="IPR036097">
    <property type="entry name" value="HisK_dim/P_sf"/>
</dbReference>
<dbReference type="RefSeq" id="WP_284371954.1">
    <property type="nucleotide sequence ID" value="NZ_BSNJ01000004.1"/>
</dbReference>
<dbReference type="InterPro" id="IPR036890">
    <property type="entry name" value="HATPase_C_sf"/>
</dbReference>
<dbReference type="SUPFAM" id="SSF47384">
    <property type="entry name" value="Homodimeric domain of signal transducing histidine kinase"/>
    <property type="match status" value="1"/>
</dbReference>
<dbReference type="PANTHER" id="PTHR45339">
    <property type="entry name" value="HYBRID SIGNAL TRANSDUCTION HISTIDINE KINASE J"/>
    <property type="match status" value="1"/>
</dbReference>
<dbReference type="PANTHER" id="PTHR45339:SF1">
    <property type="entry name" value="HYBRID SIGNAL TRANSDUCTION HISTIDINE KINASE J"/>
    <property type="match status" value="1"/>
</dbReference>
<sequence length="604" mass="64108">MGKTPTPPFTKMLIVLRQGLLVRAMACTIMGAVVAAAVSPEVGFLTILAGWISMAMEYAAYRRFHTRADQTGPRCLMLGTTMLAAVAFIISAPILLATNTGPAAFMGALCIATMLIYQGVYYGHDRQLVLFALAPMIATLAGCFVMMVWQTFSQGQTALTVMVVIMAPAYAFTLMTLRTVLYFRSKKLRKLKANAELASRAKSEFLANMSHEIRTPMNGIIAMTDMLRASDLSPQQRQYAEIITSSGENLLVIINDILDFSKLEARKLEIDPAPFDMVKLVEEVVSLVAPKAAEGVDIVSFVDPILPSALVGDAVRIRQVLLNLAGNAVKFTQAGSVMITVTRAETGAETGAETDIDTLTAKGPAIPLSIRVHDTGIGIAADQLDSMFEKFRQATAGTSKLYGGTGLGLAICKDLVSLMQGQMVAHSTLGQGSVFGFDIALPLSSQSVSSPSVPSQPLSAQPKARPAGPDLTGRSVVILTDVYALHWSLHCLLARHGAILSSWQAPEVAIAELRNAPVRPALIIRDDRLSPDVAARLDASLSAWPAVTRPASLTLTDAASAAGPSARFVARPVRSRDILDGVTAALSNTGEAQPALSAACELTG</sequence>
<comment type="catalytic activity">
    <reaction evidence="1">
        <text>ATP + protein L-histidine = ADP + protein N-phospho-L-histidine.</text>
        <dbReference type="EC" id="2.7.13.3"/>
    </reaction>
</comment>
<dbReference type="Pfam" id="PF00512">
    <property type="entry name" value="HisKA"/>
    <property type="match status" value="1"/>
</dbReference>
<dbReference type="InterPro" id="IPR003594">
    <property type="entry name" value="HATPase_dom"/>
</dbReference>
<dbReference type="SUPFAM" id="SSF55874">
    <property type="entry name" value="ATPase domain of HSP90 chaperone/DNA topoisomerase II/histidine kinase"/>
    <property type="match status" value="1"/>
</dbReference>
<accession>A0ABQ5V091</accession>
<keyword evidence="5" id="KW-0472">Membrane</keyword>